<keyword evidence="4" id="KW-1003">Cell membrane</keyword>
<dbReference type="PANTHER" id="PTHR45339:SF1">
    <property type="entry name" value="HYBRID SIGNAL TRANSDUCTION HISTIDINE KINASE J"/>
    <property type="match status" value="1"/>
</dbReference>
<keyword evidence="5 12" id="KW-0597">Phosphoprotein</keyword>
<accession>A0ABW1YS95</accession>
<keyword evidence="11 14" id="KW-0472">Membrane</keyword>
<feature type="transmembrane region" description="Helical" evidence="14">
    <location>
        <begin position="49"/>
        <end position="72"/>
    </location>
</feature>
<sequence>MTKTITRGEAHSPGFALRAATLGGLASASTLWSAAAAAASPSLTDTQVALLWPALLATALLAISALALSLWLRLGRETAEATQRASAQKIDNSNLHRQLQSYSTELSSREKQLAEARKNLERQRQENTDMLAIIGHHLRQPLEALRGTLGLLARSGASETTQLVTMAQRQLQTAIKSMEELQKCDGLETVELKLPAQQPKAESRPLSILLVENDNDESLRNALESRGHRVQRENNGVDGADAALQKEFDLILIDSHLPLMDGVEATQKIRRGAGRELPIFALLREPRAGDRERYRDRGLTGVLARPVSDFQLQQLLSWAGRRARDTGEQKPARPTRLLNTSTLCRQRDTLGHLPFAELLSDRSATLPKRTTALTSALTGRHWPDAEHQAQAIAASAEELGLEAVAARLRALAARLSIDSEREYCRHQRTELLNLMRASVQQLKAWREENVHTEWALR</sequence>
<name>A0ABW1YS95_9GAMM</name>
<evidence type="ECO:0000256" key="7">
    <source>
        <dbReference type="ARBA" id="ARBA00022741"/>
    </source>
</evidence>
<keyword evidence="13" id="KW-0175">Coiled coil</keyword>
<dbReference type="SUPFAM" id="SSF47226">
    <property type="entry name" value="Histidine-containing phosphotransfer domain, HPT domain"/>
    <property type="match status" value="1"/>
</dbReference>
<dbReference type="InterPro" id="IPR001789">
    <property type="entry name" value="Sig_transdc_resp-reg_receiver"/>
</dbReference>
<feature type="domain" description="Response regulatory" evidence="15">
    <location>
        <begin position="205"/>
        <end position="320"/>
    </location>
</feature>
<keyword evidence="9 14" id="KW-1133">Transmembrane helix</keyword>
<gene>
    <name evidence="16" type="ORF">ACFQBM_13220</name>
</gene>
<evidence type="ECO:0000256" key="10">
    <source>
        <dbReference type="ARBA" id="ARBA00023012"/>
    </source>
</evidence>
<reference evidence="17" key="1">
    <citation type="journal article" date="2019" name="Int. J. Syst. Evol. Microbiol.">
        <title>The Global Catalogue of Microorganisms (GCM) 10K type strain sequencing project: providing services to taxonomists for standard genome sequencing and annotation.</title>
        <authorList>
            <consortium name="The Broad Institute Genomics Platform"/>
            <consortium name="The Broad Institute Genome Sequencing Center for Infectious Disease"/>
            <person name="Wu L."/>
            <person name="Ma J."/>
        </authorList>
    </citation>
    <scope>NUCLEOTIDE SEQUENCE [LARGE SCALE GENOMIC DNA]</scope>
    <source>
        <strain evidence="17">CGMCC 1.13718</strain>
    </source>
</reference>
<dbReference type="Gene3D" id="1.10.287.130">
    <property type="match status" value="1"/>
</dbReference>
<dbReference type="PANTHER" id="PTHR45339">
    <property type="entry name" value="HYBRID SIGNAL TRANSDUCTION HISTIDINE KINASE J"/>
    <property type="match status" value="1"/>
</dbReference>
<dbReference type="InterPro" id="IPR036097">
    <property type="entry name" value="HisK_dim/P_sf"/>
</dbReference>
<dbReference type="SMART" id="SM00448">
    <property type="entry name" value="REC"/>
    <property type="match status" value="1"/>
</dbReference>
<comment type="catalytic activity">
    <reaction evidence="1">
        <text>ATP + protein L-histidine = ADP + protein N-phospho-L-histidine.</text>
        <dbReference type="EC" id="2.7.13.3"/>
    </reaction>
</comment>
<evidence type="ECO:0000313" key="17">
    <source>
        <dbReference type="Proteomes" id="UP001596425"/>
    </source>
</evidence>
<keyword evidence="8" id="KW-0067">ATP-binding</keyword>
<keyword evidence="10" id="KW-0902">Two-component regulatory system</keyword>
<dbReference type="InterPro" id="IPR011006">
    <property type="entry name" value="CheY-like_superfamily"/>
</dbReference>
<dbReference type="CDD" id="cd00082">
    <property type="entry name" value="HisKA"/>
    <property type="match status" value="1"/>
</dbReference>
<dbReference type="RefSeq" id="WP_193189784.1">
    <property type="nucleotide sequence ID" value="NZ_JACZFR010000009.1"/>
</dbReference>
<evidence type="ECO:0000256" key="9">
    <source>
        <dbReference type="ARBA" id="ARBA00022989"/>
    </source>
</evidence>
<keyword evidence="6 14" id="KW-0812">Transmembrane</keyword>
<dbReference type="EC" id="2.7.13.3" evidence="3"/>
<evidence type="ECO:0000259" key="15">
    <source>
        <dbReference type="PROSITE" id="PS50110"/>
    </source>
</evidence>
<comment type="caution">
    <text evidence="16">The sequence shown here is derived from an EMBL/GenBank/DDBJ whole genome shotgun (WGS) entry which is preliminary data.</text>
</comment>
<evidence type="ECO:0000313" key="16">
    <source>
        <dbReference type="EMBL" id="MFC6634254.1"/>
    </source>
</evidence>
<feature type="coiled-coil region" evidence="13">
    <location>
        <begin position="99"/>
        <end position="133"/>
    </location>
</feature>
<dbReference type="SUPFAM" id="SSF47384">
    <property type="entry name" value="Homodimeric domain of signal transducing histidine kinase"/>
    <property type="match status" value="1"/>
</dbReference>
<proteinExistence type="predicted"/>
<evidence type="ECO:0000256" key="5">
    <source>
        <dbReference type="ARBA" id="ARBA00022553"/>
    </source>
</evidence>
<dbReference type="CDD" id="cd17546">
    <property type="entry name" value="REC_hyHK_CKI1_RcsC-like"/>
    <property type="match status" value="1"/>
</dbReference>
<evidence type="ECO:0000256" key="14">
    <source>
        <dbReference type="SAM" id="Phobius"/>
    </source>
</evidence>
<dbReference type="Pfam" id="PF00072">
    <property type="entry name" value="Response_reg"/>
    <property type="match status" value="1"/>
</dbReference>
<evidence type="ECO:0000256" key="8">
    <source>
        <dbReference type="ARBA" id="ARBA00022840"/>
    </source>
</evidence>
<evidence type="ECO:0000256" key="12">
    <source>
        <dbReference type="PROSITE-ProRule" id="PRU00169"/>
    </source>
</evidence>
<dbReference type="Gene3D" id="1.20.120.160">
    <property type="entry name" value="HPT domain"/>
    <property type="match status" value="1"/>
</dbReference>
<evidence type="ECO:0000256" key="4">
    <source>
        <dbReference type="ARBA" id="ARBA00022475"/>
    </source>
</evidence>
<evidence type="ECO:0000256" key="1">
    <source>
        <dbReference type="ARBA" id="ARBA00000085"/>
    </source>
</evidence>
<organism evidence="16 17">
    <name type="scientific">Microbulbifer taiwanensis</name>
    <dbReference type="NCBI Taxonomy" id="986746"/>
    <lineage>
        <taxon>Bacteria</taxon>
        <taxon>Pseudomonadati</taxon>
        <taxon>Pseudomonadota</taxon>
        <taxon>Gammaproteobacteria</taxon>
        <taxon>Cellvibrionales</taxon>
        <taxon>Microbulbiferaceae</taxon>
        <taxon>Microbulbifer</taxon>
    </lineage>
</organism>
<dbReference type="Proteomes" id="UP001596425">
    <property type="component" value="Unassembled WGS sequence"/>
</dbReference>
<protein>
    <recommendedName>
        <fullName evidence="3">histidine kinase</fullName>
        <ecNumber evidence="3">2.7.13.3</ecNumber>
    </recommendedName>
</protein>
<dbReference type="Gene3D" id="3.40.50.2300">
    <property type="match status" value="1"/>
</dbReference>
<keyword evidence="17" id="KW-1185">Reference proteome</keyword>
<dbReference type="PROSITE" id="PS50110">
    <property type="entry name" value="RESPONSE_REGULATORY"/>
    <property type="match status" value="1"/>
</dbReference>
<feature type="modified residue" description="4-aspartylphosphate" evidence="12">
    <location>
        <position position="254"/>
    </location>
</feature>
<evidence type="ECO:0000256" key="3">
    <source>
        <dbReference type="ARBA" id="ARBA00012438"/>
    </source>
</evidence>
<evidence type="ECO:0000256" key="2">
    <source>
        <dbReference type="ARBA" id="ARBA00004651"/>
    </source>
</evidence>
<comment type="subcellular location">
    <subcellularLocation>
        <location evidence="2">Cell membrane</location>
        <topology evidence="2">Multi-pass membrane protein</topology>
    </subcellularLocation>
</comment>
<evidence type="ECO:0000256" key="6">
    <source>
        <dbReference type="ARBA" id="ARBA00022692"/>
    </source>
</evidence>
<dbReference type="EMBL" id="JBHSVR010000001">
    <property type="protein sequence ID" value="MFC6634254.1"/>
    <property type="molecule type" value="Genomic_DNA"/>
</dbReference>
<dbReference type="InterPro" id="IPR003661">
    <property type="entry name" value="HisK_dim/P_dom"/>
</dbReference>
<evidence type="ECO:0000256" key="11">
    <source>
        <dbReference type="ARBA" id="ARBA00023136"/>
    </source>
</evidence>
<evidence type="ECO:0000256" key="13">
    <source>
        <dbReference type="SAM" id="Coils"/>
    </source>
</evidence>
<keyword evidence="7" id="KW-0547">Nucleotide-binding</keyword>
<dbReference type="InterPro" id="IPR036641">
    <property type="entry name" value="HPT_dom_sf"/>
</dbReference>
<dbReference type="SUPFAM" id="SSF52172">
    <property type="entry name" value="CheY-like"/>
    <property type="match status" value="1"/>
</dbReference>